<organism evidence="1 2">
    <name type="scientific">Zooshikella harenae</name>
    <dbReference type="NCBI Taxonomy" id="2827238"/>
    <lineage>
        <taxon>Bacteria</taxon>
        <taxon>Pseudomonadati</taxon>
        <taxon>Pseudomonadota</taxon>
        <taxon>Gammaproteobacteria</taxon>
        <taxon>Oceanospirillales</taxon>
        <taxon>Zooshikellaceae</taxon>
        <taxon>Zooshikella</taxon>
    </lineage>
</organism>
<dbReference type="RefSeq" id="WP_215821320.1">
    <property type="nucleotide sequence ID" value="NZ_JAGSOY010000060.1"/>
</dbReference>
<name>A0ABS5ZGT6_9GAMM</name>
<protein>
    <recommendedName>
        <fullName evidence="3">SPOR domain-containing protein</fullName>
    </recommendedName>
</protein>
<gene>
    <name evidence="1" type="ORF">KCG35_18615</name>
</gene>
<dbReference type="PROSITE" id="PS51257">
    <property type="entry name" value="PROKAR_LIPOPROTEIN"/>
    <property type="match status" value="1"/>
</dbReference>
<evidence type="ECO:0000313" key="1">
    <source>
        <dbReference type="EMBL" id="MBU2713083.1"/>
    </source>
</evidence>
<dbReference type="InterPro" id="IPR036680">
    <property type="entry name" value="SPOR-like_sf"/>
</dbReference>
<dbReference type="Proteomes" id="UP000690515">
    <property type="component" value="Unassembled WGS sequence"/>
</dbReference>
<comment type="caution">
    <text evidence="1">The sequence shown here is derived from an EMBL/GenBank/DDBJ whole genome shotgun (WGS) entry which is preliminary data.</text>
</comment>
<dbReference type="Gene3D" id="3.30.70.1070">
    <property type="entry name" value="Sporulation related repeat"/>
    <property type="match status" value="1"/>
</dbReference>
<evidence type="ECO:0000313" key="2">
    <source>
        <dbReference type="Proteomes" id="UP000690515"/>
    </source>
</evidence>
<sequence>MKLTFSHYLVSLLIVLLSGCSWFSFNDSEDVSEDTAMEESDTQAVSDADVSMSELPSGITSGWECLAGKNTAWKCKPGEQDNGENFNETLESVSTKERPRITKVIHKQIRQASIPRNIFSEVPTNYLTLQLLAAQKTQTINNLLKQHPFLQSGILLEYTAKQKNWHVLVYGLYENQQQAKLALSTPPLNQLHNIKPWPRTIESLNAVLSKPQ</sequence>
<keyword evidence="2" id="KW-1185">Reference proteome</keyword>
<reference evidence="1 2" key="1">
    <citation type="submission" date="2021-04" db="EMBL/GenBank/DDBJ databases">
        <authorList>
            <person name="Pira H."/>
            <person name="Risdian C."/>
            <person name="Wink J."/>
        </authorList>
    </citation>
    <scope>NUCLEOTIDE SEQUENCE [LARGE SCALE GENOMIC DNA]</scope>
    <source>
        <strain evidence="1 2">WH53</strain>
    </source>
</reference>
<dbReference type="EMBL" id="JAGSOY010000060">
    <property type="protein sequence ID" value="MBU2713083.1"/>
    <property type="molecule type" value="Genomic_DNA"/>
</dbReference>
<accession>A0ABS5ZGT6</accession>
<evidence type="ECO:0008006" key="3">
    <source>
        <dbReference type="Google" id="ProtNLM"/>
    </source>
</evidence>
<proteinExistence type="predicted"/>